<dbReference type="SMART" id="SM00063">
    <property type="entry name" value="FRI"/>
    <property type="match status" value="1"/>
</dbReference>
<feature type="transmembrane region" description="Helical" evidence="11">
    <location>
        <begin position="289"/>
        <end position="310"/>
    </location>
</feature>
<dbReference type="GO" id="GO:0060070">
    <property type="term" value="P:canonical Wnt signaling pathway"/>
    <property type="evidence" value="ECO:0007669"/>
    <property type="project" value="TreeGrafter"/>
</dbReference>
<dbReference type="SUPFAM" id="SSF63501">
    <property type="entry name" value="Frizzled cysteine-rich domain"/>
    <property type="match status" value="1"/>
</dbReference>
<reference evidence="14" key="1">
    <citation type="submission" date="2017-01" db="EMBL/GenBank/DDBJ databases">
        <title>A deep insight into the sialotranscriptome of adult male and female Cluex tarsalis mosquitoes.</title>
        <authorList>
            <person name="Ribeiro J.M."/>
            <person name="Moreira F."/>
            <person name="Bernard K.A."/>
            <person name="Calvo E."/>
        </authorList>
    </citation>
    <scope>NUCLEOTIDE SEQUENCE</scope>
    <source>
        <strain evidence="14">Kern County</strain>
        <tissue evidence="14">Salivary glands</tissue>
    </source>
</reference>
<evidence type="ECO:0000259" key="12">
    <source>
        <dbReference type="PROSITE" id="PS50038"/>
    </source>
</evidence>
<keyword evidence="4 11" id="KW-0812">Transmembrane</keyword>
<proteinExistence type="inferred from homology"/>
<evidence type="ECO:0000256" key="6">
    <source>
        <dbReference type="ARBA" id="ARBA00023136"/>
    </source>
</evidence>
<organism evidence="14">
    <name type="scientific">Culex tarsalis</name>
    <name type="common">Encephalitis mosquito</name>
    <dbReference type="NCBI Taxonomy" id="7177"/>
    <lineage>
        <taxon>Eukaryota</taxon>
        <taxon>Metazoa</taxon>
        <taxon>Ecdysozoa</taxon>
        <taxon>Arthropoda</taxon>
        <taxon>Hexapoda</taxon>
        <taxon>Insecta</taxon>
        <taxon>Pterygota</taxon>
        <taxon>Neoptera</taxon>
        <taxon>Endopterygota</taxon>
        <taxon>Diptera</taxon>
        <taxon>Nematocera</taxon>
        <taxon>Culicoidea</taxon>
        <taxon>Culicidae</taxon>
        <taxon>Culicinae</taxon>
        <taxon>Culicini</taxon>
        <taxon>Culex</taxon>
        <taxon>Culex</taxon>
    </lineage>
</organism>
<evidence type="ECO:0000256" key="1">
    <source>
        <dbReference type="ARBA" id="ARBA00004141"/>
    </source>
</evidence>
<dbReference type="InterPro" id="IPR036790">
    <property type="entry name" value="Frizzled_dom_sf"/>
</dbReference>
<dbReference type="InterPro" id="IPR015526">
    <property type="entry name" value="Frizzled/SFRP"/>
</dbReference>
<feature type="transmembrane region" description="Helical" evidence="11">
    <location>
        <begin position="375"/>
        <end position="394"/>
    </location>
</feature>
<evidence type="ECO:0000256" key="2">
    <source>
        <dbReference type="ARBA" id="ARBA00008077"/>
    </source>
</evidence>
<keyword evidence="5 11" id="KW-1133">Transmembrane helix</keyword>
<feature type="compositionally biased region" description="Low complexity" evidence="10">
    <location>
        <begin position="598"/>
        <end position="612"/>
    </location>
</feature>
<dbReference type="AlphaFoldDB" id="A0A1Q3F1F4"/>
<feature type="region of interest" description="Disordered" evidence="10">
    <location>
        <begin position="592"/>
        <end position="614"/>
    </location>
</feature>
<name>A0A1Q3F1F4_CULTA</name>
<feature type="transmembrane region" description="Helical" evidence="11">
    <location>
        <begin position="449"/>
        <end position="469"/>
    </location>
</feature>
<dbReference type="PROSITE" id="PS50261">
    <property type="entry name" value="G_PROTEIN_RECEP_F2_4"/>
    <property type="match status" value="1"/>
</dbReference>
<comment type="similarity">
    <text evidence="2">Belongs to the G-protein coupled receptor Fz/Smo family.</text>
</comment>
<dbReference type="GO" id="GO:0004888">
    <property type="term" value="F:transmembrane signaling receptor activity"/>
    <property type="evidence" value="ECO:0007669"/>
    <property type="project" value="InterPro"/>
</dbReference>
<dbReference type="CDD" id="cd15031">
    <property type="entry name" value="7tmF_FZD3_insect"/>
    <property type="match status" value="1"/>
</dbReference>
<dbReference type="InterPro" id="IPR017981">
    <property type="entry name" value="GPCR_2-like_7TM"/>
</dbReference>
<dbReference type="GO" id="GO:0016020">
    <property type="term" value="C:membrane"/>
    <property type="evidence" value="ECO:0007669"/>
    <property type="project" value="UniProtKB-SubCell"/>
</dbReference>
<protein>
    <submittedName>
        <fullName evidence="14">Putative smoothened</fullName>
    </submittedName>
</protein>
<dbReference type="PROSITE" id="PS50038">
    <property type="entry name" value="FZ"/>
    <property type="match status" value="1"/>
</dbReference>
<comment type="caution">
    <text evidence="9">Lacks conserved residue(s) required for the propagation of feature annotation.</text>
</comment>
<keyword evidence="7 9" id="KW-1015">Disulfide bond</keyword>
<dbReference type="EMBL" id="GFDL01013664">
    <property type="protein sequence ID" value="JAV21381.1"/>
    <property type="molecule type" value="Transcribed_RNA"/>
</dbReference>
<evidence type="ECO:0000256" key="4">
    <source>
        <dbReference type="ARBA" id="ARBA00022692"/>
    </source>
</evidence>
<dbReference type="Gene3D" id="1.20.1070.10">
    <property type="entry name" value="Rhodopsin 7-helix transmembrane proteins"/>
    <property type="match status" value="1"/>
</dbReference>
<dbReference type="InterPro" id="IPR020067">
    <property type="entry name" value="Frizzled_dom"/>
</dbReference>
<evidence type="ECO:0000313" key="14">
    <source>
        <dbReference type="EMBL" id="JAV21381.1"/>
    </source>
</evidence>
<dbReference type="InterPro" id="IPR000539">
    <property type="entry name" value="Frizzled/Smoothened_7TM"/>
</dbReference>
<feature type="transmembrane region" description="Helical" evidence="11">
    <location>
        <begin position="531"/>
        <end position="555"/>
    </location>
</feature>
<dbReference type="PRINTS" id="PR00489">
    <property type="entry name" value="FRIZZLED"/>
</dbReference>
<accession>A0A1Q3F1F4</accession>
<evidence type="ECO:0000256" key="7">
    <source>
        <dbReference type="ARBA" id="ARBA00023157"/>
    </source>
</evidence>
<dbReference type="Gene3D" id="1.10.2000.10">
    <property type="entry name" value="Frizzled cysteine-rich domain"/>
    <property type="match status" value="1"/>
</dbReference>
<evidence type="ECO:0000259" key="13">
    <source>
        <dbReference type="PROSITE" id="PS50261"/>
    </source>
</evidence>
<keyword evidence="8" id="KW-0675">Receptor</keyword>
<dbReference type="GO" id="GO:0017147">
    <property type="term" value="F:Wnt-protein binding"/>
    <property type="evidence" value="ECO:0007669"/>
    <property type="project" value="TreeGrafter"/>
</dbReference>
<dbReference type="Pfam" id="PF01534">
    <property type="entry name" value="Frizzled"/>
    <property type="match status" value="1"/>
</dbReference>
<keyword evidence="3" id="KW-0217">Developmental protein</keyword>
<evidence type="ECO:0000256" key="10">
    <source>
        <dbReference type="SAM" id="MobiDB-lite"/>
    </source>
</evidence>
<feature type="transmembrane region" description="Helical" evidence="11">
    <location>
        <begin position="409"/>
        <end position="428"/>
    </location>
</feature>
<evidence type="ECO:0000256" key="9">
    <source>
        <dbReference type="PROSITE-ProRule" id="PRU00090"/>
    </source>
</evidence>
<sequence length="664" mass="73239">MLFRRVVWSCEQETVISVVSVTRLKQLEIDRKSTMAPSVNLLGLMLTVLAIGSARAVDELKCELITVSACQNLVYNMTVASAPMAMTNGSGNSTGEHSEATGFRSQLDAELLITSLRPVIDSGCSKQALFLFCSSLFPLCSANAPRPVQPCRSLCEQVRKDCFSDAVFSKLWPAYLDCRTLPQPENHGLCMQVPPEASGSVEKNVTSPAVPPPAPLKPWSIFNLPQLPLIEPGATRPTQQHHHHNPQHTVIVPVGCPANYTLEYDQCVPKCGPSIDAMYTARQKETVEFWTLILSAGCFIFTLMSLVTFWTKATKFEYPDRPLLFMTLCYNLMGLCYLERTILHNPRKELIDLMEFRQDCTITSQCLAYYIIKNYLLISATMWWLIFGVCWYLSTAKQWSCEALEKKSGLFHVMAWVVPFASPISALLRGNIQKFELTNFCTAKGFTEIPALILLVVGAILIFLALVALRRLKSTWNQSETLSKVFTRVLLFAIIYLIPALSALICTFFERIENPVEPCNSSTICPPPAKFSLLPTLLKLILTLIGGSTTGIWLWSKQTTDLNKKSSLVGSNSASGSLKAVPLLKVNHPSAGSPYRMTTTTNGGSTTGGHHSSSSKKYLYNQAYSHRSSNGGSGSNNGYMPVRIHRSLRGSSSGGVTSSIITRI</sequence>
<dbReference type="CDD" id="cd07066">
    <property type="entry name" value="CRD_FZ"/>
    <property type="match status" value="1"/>
</dbReference>
<feature type="disulfide bond" evidence="9">
    <location>
        <begin position="124"/>
        <end position="162"/>
    </location>
</feature>
<feature type="domain" description="FZ" evidence="12">
    <location>
        <begin position="57"/>
        <end position="193"/>
    </location>
</feature>
<evidence type="ECO:0000256" key="8">
    <source>
        <dbReference type="ARBA" id="ARBA00023170"/>
    </source>
</evidence>
<feature type="domain" description="G-protein coupled receptors family 2 profile 2" evidence="13">
    <location>
        <begin position="284"/>
        <end position="562"/>
    </location>
</feature>
<dbReference type="SMART" id="SM01330">
    <property type="entry name" value="Frizzled"/>
    <property type="match status" value="1"/>
</dbReference>
<feature type="transmembrane region" description="Helical" evidence="11">
    <location>
        <begin position="489"/>
        <end position="510"/>
    </location>
</feature>
<dbReference type="PANTHER" id="PTHR11309">
    <property type="entry name" value="FRIZZLED"/>
    <property type="match status" value="1"/>
</dbReference>
<comment type="subcellular location">
    <subcellularLocation>
        <location evidence="1">Membrane</location>
        <topology evidence="1">Multi-pass membrane protein</topology>
    </subcellularLocation>
</comment>
<dbReference type="GO" id="GO:0035567">
    <property type="term" value="P:non-canonical Wnt signaling pathway"/>
    <property type="evidence" value="ECO:0007669"/>
    <property type="project" value="TreeGrafter"/>
</dbReference>
<evidence type="ECO:0000256" key="11">
    <source>
        <dbReference type="SAM" id="Phobius"/>
    </source>
</evidence>
<keyword evidence="6 11" id="KW-0472">Membrane</keyword>
<dbReference type="GO" id="GO:0005615">
    <property type="term" value="C:extracellular space"/>
    <property type="evidence" value="ECO:0007669"/>
    <property type="project" value="TreeGrafter"/>
</dbReference>
<dbReference type="Pfam" id="PF01392">
    <property type="entry name" value="Fz"/>
    <property type="match status" value="1"/>
</dbReference>
<evidence type="ECO:0000256" key="5">
    <source>
        <dbReference type="ARBA" id="ARBA00022989"/>
    </source>
</evidence>
<dbReference type="PANTHER" id="PTHR11309:SF142">
    <property type="entry name" value="FRIZZLED-3"/>
    <property type="match status" value="1"/>
</dbReference>
<evidence type="ECO:0000256" key="3">
    <source>
        <dbReference type="ARBA" id="ARBA00022473"/>
    </source>
</evidence>